<sequence>MDRTTKDLMDAFAGESQANRKYLAFAAKAEQEGYPYVARLFRAAAEAETVHAHNHLRALKGVKSTRENLLEAISGELHEFKEMYPGMIAAAKDAGNKEAERSFVFANEVEKVHHALYEKALKSLEEKLKAVDMYICPVCGYTAEKEPPETCPVCGAKGKTFKKID</sequence>
<name>A0A7C3ZCN8_9BACT</name>
<dbReference type="PROSITE" id="PS50905">
    <property type="entry name" value="FERRITIN_LIKE"/>
    <property type="match status" value="1"/>
</dbReference>
<dbReference type="InterPro" id="IPR048574">
    <property type="entry name" value="RUBY_RBDX"/>
</dbReference>
<dbReference type="AlphaFoldDB" id="A0A7C3ZCN8"/>
<evidence type="ECO:0000256" key="2">
    <source>
        <dbReference type="ARBA" id="ARBA00022982"/>
    </source>
</evidence>
<accession>A0A7C3ZCN8</accession>
<keyword evidence="1" id="KW-0813">Transport</keyword>
<dbReference type="CDD" id="cd01041">
    <property type="entry name" value="Rubrerythrin"/>
    <property type="match status" value="1"/>
</dbReference>
<dbReference type="SUPFAM" id="SSF47240">
    <property type="entry name" value="Ferritin-like"/>
    <property type="match status" value="1"/>
</dbReference>
<comment type="caution">
    <text evidence="5">The sequence shown here is derived from an EMBL/GenBank/DDBJ whole genome shotgun (WGS) entry which is preliminary data.</text>
</comment>
<organism evidence="5">
    <name type="scientific">Desulfobacca acetoxidans</name>
    <dbReference type="NCBI Taxonomy" id="60893"/>
    <lineage>
        <taxon>Bacteria</taxon>
        <taxon>Pseudomonadati</taxon>
        <taxon>Thermodesulfobacteriota</taxon>
        <taxon>Desulfobaccia</taxon>
        <taxon>Desulfobaccales</taxon>
        <taxon>Desulfobaccaceae</taxon>
        <taxon>Desulfobacca</taxon>
    </lineage>
</organism>
<proteinExistence type="predicted"/>
<dbReference type="SUPFAM" id="SSF57802">
    <property type="entry name" value="Rubredoxin-like"/>
    <property type="match status" value="1"/>
</dbReference>
<feature type="domain" description="Ferritin-like diiron" evidence="4">
    <location>
        <begin position="1"/>
        <end position="128"/>
    </location>
</feature>
<dbReference type="InterPro" id="IPR003251">
    <property type="entry name" value="Rr_diiron-bd_dom"/>
</dbReference>
<dbReference type="CDD" id="cd00729">
    <property type="entry name" value="rubredoxin_SM"/>
    <property type="match status" value="1"/>
</dbReference>
<feature type="domain" description="Rubredoxin-like" evidence="3">
    <location>
        <begin position="131"/>
        <end position="164"/>
    </location>
</feature>
<dbReference type="EMBL" id="DTMF01000247">
    <property type="protein sequence ID" value="HGF34691.1"/>
    <property type="molecule type" value="Genomic_DNA"/>
</dbReference>
<dbReference type="PROSITE" id="PS50903">
    <property type="entry name" value="RUBREDOXIN_LIKE"/>
    <property type="match status" value="1"/>
</dbReference>
<dbReference type="InterPro" id="IPR009040">
    <property type="entry name" value="Ferritin-like_diiron"/>
</dbReference>
<dbReference type="PANTHER" id="PTHR33746:SF4">
    <property type="entry name" value="RUBRERYTHRIN"/>
    <property type="match status" value="1"/>
</dbReference>
<dbReference type="Pfam" id="PF02915">
    <property type="entry name" value="Rubrerythrin"/>
    <property type="match status" value="1"/>
</dbReference>
<dbReference type="GO" id="GO:0005506">
    <property type="term" value="F:iron ion binding"/>
    <property type="evidence" value="ECO:0007669"/>
    <property type="project" value="InterPro"/>
</dbReference>
<evidence type="ECO:0000259" key="4">
    <source>
        <dbReference type="PROSITE" id="PS50905"/>
    </source>
</evidence>
<evidence type="ECO:0000256" key="1">
    <source>
        <dbReference type="ARBA" id="ARBA00022448"/>
    </source>
</evidence>
<dbReference type="Gene3D" id="1.20.1260.10">
    <property type="match status" value="1"/>
</dbReference>
<reference evidence="5" key="1">
    <citation type="journal article" date="2020" name="mSystems">
        <title>Genome- and Community-Level Interaction Insights into Carbon Utilization and Element Cycling Functions of Hydrothermarchaeota in Hydrothermal Sediment.</title>
        <authorList>
            <person name="Zhou Z."/>
            <person name="Liu Y."/>
            <person name="Xu W."/>
            <person name="Pan J."/>
            <person name="Luo Z.H."/>
            <person name="Li M."/>
        </authorList>
    </citation>
    <scope>NUCLEOTIDE SEQUENCE [LARGE SCALE GENOMIC DNA]</scope>
    <source>
        <strain evidence="5">SpSt-897</strain>
    </source>
</reference>
<dbReference type="Gene3D" id="2.20.28.10">
    <property type="match status" value="1"/>
</dbReference>
<evidence type="ECO:0000313" key="5">
    <source>
        <dbReference type="EMBL" id="HGF34691.1"/>
    </source>
</evidence>
<evidence type="ECO:0000259" key="3">
    <source>
        <dbReference type="PROSITE" id="PS50903"/>
    </source>
</evidence>
<dbReference type="InterPro" id="IPR024934">
    <property type="entry name" value="Rubredoxin-like_dom"/>
</dbReference>
<dbReference type="Pfam" id="PF21349">
    <property type="entry name" value="RUBY_RBDX"/>
    <property type="match status" value="1"/>
</dbReference>
<protein>
    <submittedName>
        <fullName evidence="5">Rubrerythrin family protein</fullName>
    </submittedName>
</protein>
<dbReference type="InterPro" id="IPR009078">
    <property type="entry name" value="Ferritin-like_SF"/>
</dbReference>
<gene>
    <name evidence="5" type="ORF">ENW96_09935</name>
</gene>
<keyword evidence="2" id="KW-0249">Electron transport</keyword>
<dbReference type="InterPro" id="IPR052753">
    <property type="entry name" value="Rbr2/Nigerythrin"/>
</dbReference>
<dbReference type="GO" id="GO:0016491">
    <property type="term" value="F:oxidoreductase activity"/>
    <property type="evidence" value="ECO:0007669"/>
    <property type="project" value="InterPro"/>
</dbReference>
<dbReference type="InterPro" id="IPR012347">
    <property type="entry name" value="Ferritin-like"/>
</dbReference>
<dbReference type="PANTHER" id="PTHR33746">
    <property type="entry name" value="RUBRERYTHRIN"/>
    <property type="match status" value="1"/>
</dbReference>